<dbReference type="Proteomes" id="UP000190648">
    <property type="component" value="Unassembled WGS sequence"/>
</dbReference>
<evidence type="ECO:0000259" key="1">
    <source>
        <dbReference type="Pfam" id="PF12295"/>
    </source>
</evidence>
<evidence type="ECO:0000313" key="2">
    <source>
        <dbReference type="EMBL" id="OPJ79440.1"/>
    </source>
</evidence>
<accession>A0A1V4K4P1</accession>
<dbReference type="PANTHER" id="PTHR15245">
    <property type="entry name" value="SYMPLEKIN-RELATED"/>
    <property type="match status" value="1"/>
</dbReference>
<name>A0A1V4K4P1_PATFA</name>
<dbReference type="PANTHER" id="PTHR15245:SF20">
    <property type="entry name" value="SYMPLEKIN"/>
    <property type="match status" value="1"/>
</dbReference>
<dbReference type="STRING" id="372326.A0A1V4K4P1"/>
<feature type="domain" description="Symplekin C-terminal" evidence="1">
    <location>
        <begin position="1"/>
        <end position="69"/>
    </location>
</feature>
<evidence type="ECO:0000313" key="3">
    <source>
        <dbReference type="Proteomes" id="UP000190648"/>
    </source>
</evidence>
<dbReference type="InterPro" id="IPR021850">
    <property type="entry name" value="Symplekin/Pta1"/>
</dbReference>
<reference evidence="2 3" key="1">
    <citation type="submission" date="2016-02" db="EMBL/GenBank/DDBJ databases">
        <title>Band-tailed pigeon sequencing and assembly.</title>
        <authorList>
            <person name="Soares A.E."/>
            <person name="Novak B.J."/>
            <person name="Rice E.S."/>
            <person name="O'Connell B."/>
            <person name="Chang D."/>
            <person name="Weber S."/>
            <person name="Shapiro B."/>
        </authorList>
    </citation>
    <scope>NUCLEOTIDE SEQUENCE [LARGE SCALE GENOMIC DNA]</scope>
    <source>
        <strain evidence="2">BTP2013</strain>
        <tissue evidence="2">Blood</tissue>
    </source>
</reference>
<dbReference type="EMBL" id="LSYS01004592">
    <property type="protein sequence ID" value="OPJ79440.1"/>
    <property type="molecule type" value="Genomic_DNA"/>
</dbReference>
<comment type="caution">
    <text evidence="2">The sequence shown here is derived from an EMBL/GenBank/DDBJ whole genome shotgun (WGS) entry which is preliminary data.</text>
</comment>
<dbReference type="GO" id="GO:0005847">
    <property type="term" value="C:mRNA cleavage and polyadenylation specificity factor complex"/>
    <property type="evidence" value="ECO:0007669"/>
    <property type="project" value="TreeGrafter"/>
</dbReference>
<dbReference type="Pfam" id="PF12295">
    <property type="entry name" value="Symplekin_C"/>
    <property type="match status" value="1"/>
</dbReference>
<dbReference type="AlphaFoldDB" id="A0A1V4K4P1"/>
<sequence length="84" mass="9508">MKSIIKATNLCFAERNVYTSEVLAVVLQQLMELSPLPVLLMRTVIQALAMYPRLGGFVTNILQRLIMKQTSWYPHLGGFVTNIL</sequence>
<protein>
    <recommendedName>
        <fullName evidence="1">Symplekin C-terminal domain-containing protein</fullName>
    </recommendedName>
</protein>
<dbReference type="InterPro" id="IPR022075">
    <property type="entry name" value="Symplekin_C"/>
</dbReference>
<keyword evidence="3" id="KW-1185">Reference proteome</keyword>
<organism evidence="2 3">
    <name type="scientific">Patagioenas fasciata monilis</name>
    <dbReference type="NCBI Taxonomy" id="372326"/>
    <lineage>
        <taxon>Eukaryota</taxon>
        <taxon>Metazoa</taxon>
        <taxon>Chordata</taxon>
        <taxon>Craniata</taxon>
        <taxon>Vertebrata</taxon>
        <taxon>Euteleostomi</taxon>
        <taxon>Archelosauria</taxon>
        <taxon>Archosauria</taxon>
        <taxon>Dinosauria</taxon>
        <taxon>Saurischia</taxon>
        <taxon>Theropoda</taxon>
        <taxon>Coelurosauria</taxon>
        <taxon>Aves</taxon>
        <taxon>Neognathae</taxon>
        <taxon>Neoaves</taxon>
        <taxon>Columbimorphae</taxon>
        <taxon>Columbiformes</taxon>
        <taxon>Columbidae</taxon>
        <taxon>Patagioenas</taxon>
    </lineage>
</organism>
<proteinExistence type="predicted"/>
<gene>
    <name evidence="2" type="ORF">AV530_013642</name>
</gene>
<dbReference type="OrthoDB" id="9216261at2759"/>